<proteinExistence type="inferred from homology"/>
<dbReference type="PANTHER" id="PTHR43525">
    <property type="entry name" value="PROTEIN MALY"/>
    <property type="match status" value="1"/>
</dbReference>
<dbReference type="NCBIfam" id="TIGR04350">
    <property type="entry name" value="C_S_lyase_PatB"/>
    <property type="match status" value="1"/>
</dbReference>
<dbReference type="PANTHER" id="PTHR43525:SF1">
    <property type="entry name" value="PROTEIN MALY"/>
    <property type="match status" value="1"/>
</dbReference>
<dbReference type="AlphaFoldDB" id="A0A5K7S9R2"/>
<evidence type="ECO:0000256" key="2">
    <source>
        <dbReference type="ARBA" id="ARBA00012224"/>
    </source>
</evidence>
<evidence type="ECO:0000313" key="7">
    <source>
        <dbReference type="EMBL" id="BBE18321.1"/>
    </source>
</evidence>
<evidence type="ECO:0000313" key="8">
    <source>
        <dbReference type="Proteomes" id="UP001193389"/>
    </source>
</evidence>
<keyword evidence="3" id="KW-0663">Pyridoxal phosphate</keyword>
<gene>
    <name evidence="7" type="ORF">AQPE_2483</name>
</gene>
<dbReference type="KEGG" id="anf:AQPE_2483"/>
<evidence type="ECO:0000256" key="5">
    <source>
        <dbReference type="ARBA" id="ARBA00037974"/>
    </source>
</evidence>
<evidence type="ECO:0000256" key="3">
    <source>
        <dbReference type="ARBA" id="ARBA00022898"/>
    </source>
</evidence>
<dbReference type="InterPro" id="IPR015421">
    <property type="entry name" value="PyrdxlP-dep_Trfase_major"/>
</dbReference>
<reference evidence="7" key="1">
    <citation type="journal article" date="2020" name="Int. J. Syst. Evol. Microbiol.">
        <title>Aquipluma nitroreducens gen. nov. sp. nov., a novel facultatively anaerobic bacterium isolated from a freshwater lake.</title>
        <authorList>
            <person name="Watanabe M."/>
            <person name="Kojima H."/>
            <person name="Fukui M."/>
        </authorList>
    </citation>
    <scope>NUCLEOTIDE SEQUENCE</scope>
    <source>
        <strain evidence="7">MeG22</strain>
    </source>
</reference>
<dbReference type="Pfam" id="PF00155">
    <property type="entry name" value="Aminotran_1_2"/>
    <property type="match status" value="1"/>
</dbReference>
<keyword evidence="8" id="KW-1185">Reference proteome</keyword>
<organism evidence="7 8">
    <name type="scientific">Aquipluma nitroreducens</name>
    <dbReference type="NCBI Taxonomy" id="2010828"/>
    <lineage>
        <taxon>Bacteria</taxon>
        <taxon>Pseudomonadati</taxon>
        <taxon>Bacteroidota</taxon>
        <taxon>Bacteroidia</taxon>
        <taxon>Marinilabiliales</taxon>
        <taxon>Prolixibacteraceae</taxon>
        <taxon>Aquipluma</taxon>
    </lineage>
</organism>
<dbReference type="GO" id="GO:0030170">
    <property type="term" value="F:pyridoxal phosphate binding"/>
    <property type="evidence" value="ECO:0007669"/>
    <property type="project" value="InterPro"/>
</dbReference>
<keyword evidence="7" id="KW-0032">Aminotransferase</keyword>
<dbReference type="InterPro" id="IPR051798">
    <property type="entry name" value="Class-II_PLP-Dep_Aminotrans"/>
</dbReference>
<evidence type="ECO:0000256" key="4">
    <source>
        <dbReference type="ARBA" id="ARBA00023239"/>
    </source>
</evidence>
<dbReference type="InterPro" id="IPR015422">
    <property type="entry name" value="PyrdxlP-dep_Trfase_small"/>
</dbReference>
<dbReference type="Gene3D" id="3.90.1150.10">
    <property type="entry name" value="Aspartate Aminotransferase, domain 1"/>
    <property type="match status" value="1"/>
</dbReference>
<dbReference type="EC" id="4.4.1.13" evidence="2"/>
<dbReference type="InterPro" id="IPR004839">
    <property type="entry name" value="Aminotransferase_I/II_large"/>
</dbReference>
<accession>A0A5K7S9R2</accession>
<dbReference type="Gene3D" id="3.40.640.10">
    <property type="entry name" value="Type I PLP-dependent aspartate aminotransferase-like (Major domain)"/>
    <property type="match status" value="1"/>
</dbReference>
<name>A0A5K7S9R2_9BACT</name>
<keyword evidence="7" id="KW-0808">Transferase</keyword>
<evidence type="ECO:0000256" key="1">
    <source>
        <dbReference type="ARBA" id="ARBA00001933"/>
    </source>
</evidence>
<dbReference type="InterPro" id="IPR027619">
    <property type="entry name" value="C-S_lyase_PatB-like"/>
</dbReference>
<evidence type="ECO:0000259" key="6">
    <source>
        <dbReference type="Pfam" id="PF00155"/>
    </source>
</evidence>
<dbReference type="Proteomes" id="UP001193389">
    <property type="component" value="Chromosome"/>
</dbReference>
<comment type="cofactor">
    <cofactor evidence="1">
        <name>pyridoxal 5'-phosphate</name>
        <dbReference type="ChEBI" id="CHEBI:597326"/>
    </cofactor>
</comment>
<dbReference type="GO" id="GO:0047804">
    <property type="term" value="F:cysteine-S-conjugate beta-lyase activity"/>
    <property type="evidence" value="ECO:0007669"/>
    <property type="project" value="UniProtKB-EC"/>
</dbReference>
<dbReference type="CDD" id="cd00609">
    <property type="entry name" value="AAT_like"/>
    <property type="match status" value="1"/>
</dbReference>
<dbReference type="GO" id="GO:0008483">
    <property type="term" value="F:transaminase activity"/>
    <property type="evidence" value="ECO:0007669"/>
    <property type="project" value="UniProtKB-KW"/>
</dbReference>
<dbReference type="SUPFAM" id="SSF53383">
    <property type="entry name" value="PLP-dependent transferases"/>
    <property type="match status" value="1"/>
</dbReference>
<sequence length="395" mass="45209">MWFKFKNMKTYNFDTIVDRTNTNCIKYDARTTFFGKADLLPLWVADMDFRTPDFIVDAVKKRAEHEIFGYTFRSESYTQSIVNWLKRRHNWEIKPEWISFSPGVVAGLTMAIEALSKPGDGVIIQPPVYFPFFDSVKGTGREMIENPLKLENGRYYFDLEDLKQKITPTTKLLLLSNPHNPGGMAWNEKELTELAQICLENKIVIISDEIHSDLIFDGFRHTPLAGISDEIAQNCVVCMAPSKTFNTAGLTTSFLVIPNKRHFVAYERVMHLPHLHMGNIFGTIALEAAYKHGDEWLAQLMRYLQENFNVLDSFFKTNLPEVKVMRPEATYLIWIDFSAFGLSDEILNQKLIDAGVGLNRGVQFGKQGSGFMRINIGCTRSMLEEALLCIKKAFQ</sequence>
<dbReference type="EMBL" id="AP018694">
    <property type="protein sequence ID" value="BBE18321.1"/>
    <property type="molecule type" value="Genomic_DNA"/>
</dbReference>
<protein>
    <recommendedName>
        <fullName evidence="2">cysteine-S-conjugate beta-lyase</fullName>
        <ecNumber evidence="2">4.4.1.13</ecNumber>
    </recommendedName>
</protein>
<comment type="similarity">
    <text evidence="5">Belongs to the class-II pyridoxal-phosphate-dependent aminotransferase family. MalY/PatB cystathionine beta-lyase subfamily.</text>
</comment>
<feature type="domain" description="Aminotransferase class I/classII large" evidence="6">
    <location>
        <begin position="40"/>
        <end position="387"/>
    </location>
</feature>
<keyword evidence="4" id="KW-0456">Lyase</keyword>
<dbReference type="InterPro" id="IPR015424">
    <property type="entry name" value="PyrdxlP-dep_Trfase"/>
</dbReference>